<name>A0A9P6C3Y2_9AGAR</name>
<dbReference type="Pfam" id="PF13741">
    <property type="entry name" value="MRP-S25"/>
    <property type="match status" value="1"/>
</dbReference>
<dbReference type="GO" id="GO:0005763">
    <property type="term" value="C:mitochondrial small ribosomal subunit"/>
    <property type="evidence" value="ECO:0007669"/>
    <property type="project" value="InterPro"/>
</dbReference>
<keyword evidence="3" id="KW-0689">Ribosomal protein</keyword>
<evidence type="ECO:0000256" key="3">
    <source>
        <dbReference type="ARBA" id="ARBA00022980"/>
    </source>
</evidence>
<feature type="region of interest" description="Disordered" evidence="8">
    <location>
        <begin position="264"/>
        <end position="288"/>
    </location>
</feature>
<comment type="similarity">
    <text evidence="2">Belongs to the mitochondrion-specific ribosomal protein mS23 family.</text>
</comment>
<organism evidence="9 10">
    <name type="scientific">Macrolepiota fuliginosa MF-IS2</name>
    <dbReference type="NCBI Taxonomy" id="1400762"/>
    <lineage>
        <taxon>Eukaryota</taxon>
        <taxon>Fungi</taxon>
        <taxon>Dikarya</taxon>
        <taxon>Basidiomycota</taxon>
        <taxon>Agaricomycotina</taxon>
        <taxon>Agaricomycetes</taxon>
        <taxon>Agaricomycetidae</taxon>
        <taxon>Agaricales</taxon>
        <taxon>Agaricineae</taxon>
        <taxon>Agaricaceae</taxon>
        <taxon>Macrolepiota</taxon>
    </lineage>
</organism>
<comment type="subcellular location">
    <subcellularLocation>
        <location evidence="1">Mitochondrion</location>
    </subcellularLocation>
</comment>
<proteinExistence type="inferred from homology"/>
<keyword evidence="4" id="KW-0496">Mitochondrion</keyword>
<evidence type="ECO:0000256" key="7">
    <source>
        <dbReference type="ARBA" id="ARBA00035421"/>
    </source>
</evidence>
<feature type="compositionally biased region" description="Low complexity" evidence="8">
    <location>
        <begin position="264"/>
        <end position="278"/>
    </location>
</feature>
<evidence type="ECO:0000256" key="8">
    <source>
        <dbReference type="SAM" id="MobiDB-lite"/>
    </source>
</evidence>
<comment type="caution">
    <text evidence="9">The sequence shown here is derived from an EMBL/GenBank/DDBJ whole genome shotgun (WGS) entry which is preliminary data.</text>
</comment>
<dbReference type="OrthoDB" id="5542239at2759"/>
<evidence type="ECO:0000256" key="6">
    <source>
        <dbReference type="ARBA" id="ARBA00035137"/>
    </source>
</evidence>
<evidence type="ECO:0000256" key="2">
    <source>
        <dbReference type="ARBA" id="ARBA00009864"/>
    </source>
</evidence>
<evidence type="ECO:0000256" key="4">
    <source>
        <dbReference type="ARBA" id="ARBA00023128"/>
    </source>
</evidence>
<evidence type="ECO:0000313" key="10">
    <source>
        <dbReference type="Proteomes" id="UP000807342"/>
    </source>
</evidence>
<protein>
    <recommendedName>
        <fullName evidence="6">Small ribosomal subunit protein mS23</fullName>
    </recommendedName>
    <alternativeName>
        <fullName evidence="7">37S ribosomal protein S25, mitochondrial</fullName>
    </alternativeName>
</protein>
<keyword evidence="5" id="KW-0687">Ribonucleoprotein</keyword>
<dbReference type="Proteomes" id="UP000807342">
    <property type="component" value="Unassembled WGS sequence"/>
</dbReference>
<evidence type="ECO:0000313" key="9">
    <source>
        <dbReference type="EMBL" id="KAF9448180.1"/>
    </source>
</evidence>
<sequence>MVRRFANQVHQQVSRLMRANYIKKEPAWYQAVLQYPPLPLPPRAPPIRTEYDQQSSGPVVTSGQATRLRKLKPRPLPIKYIEDDVRRQFFRDHPFEAFRPKTLVEGAGIESPHSVKGEEWMRLRQRGRNPSPEDAIQFAVNLHQHHNLSLSQAYLRAVAQFRALRSEHHIASTFAVNEAETFGAIFENTEIENTFEREKKALESWKQEEQTDEGAIAARKRWKAIVERNIGESEWTKGEEYVRLWKENVKAEFSPELTQPVAQTAGAAPAVEAQQVPASSQSHVHVRL</sequence>
<gene>
    <name evidence="9" type="ORF">P691DRAFT_65885</name>
</gene>
<keyword evidence="10" id="KW-1185">Reference proteome</keyword>
<dbReference type="GO" id="GO:0003735">
    <property type="term" value="F:structural constituent of ribosome"/>
    <property type="evidence" value="ECO:0007669"/>
    <property type="project" value="InterPro"/>
</dbReference>
<evidence type="ECO:0000256" key="5">
    <source>
        <dbReference type="ARBA" id="ARBA00023274"/>
    </source>
</evidence>
<dbReference type="AlphaFoldDB" id="A0A9P6C3Y2"/>
<feature type="compositionally biased region" description="Polar residues" evidence="8">
    <location>
        <begin position="279"/>
        <end position="288"/>
    </location>
</feature>
<dbReference type="EMBL" id="MU151170">
    <property type="protein sequence ID" value="KAF9448180.1"/>
    <property type="molecule type" value="Genomic_DNA"/>
</dbReference>
<dbReference type="InterPro" id="IPR016939">
    <property type="entry name" value="Ribosomal_mS23_fun"/>
</dbReference>
<accession>A0A9P6C3Y2</accession>
<dbReference type="PANTHER" id="PTHR37799:SF1">
    <property type="entry name" value="SMALL RIBOSOMAL SUBUNIT PROTEIN MS23"/>
    <property type="match status" value="1"/>
</dbReference>
<evidence type="ECO:0000256" key="1">
    <source>
        <dbReference type="ARBA" id="ARBA00004173"/>
    </source>
</evidence>
<reference evidence="9" key="1">
    <citation type="submission" date="2020-11" db="EMBL/GenBank/DDBJ databases">
        <authorList>
            <consortium name="DOE Joint Genome Institute"/>
            <person name="Ahrendt S."/>
            <person name="Riley R."/>
            <person name="Andreopoulos W."/>
            <person name="Labutti K."/>
            <person name="Pangilinan J."/>
            <person name="Ruiz-Duenas F.J."/>
            <person name="Barrasa J.M."/>
            <person name="Sanchez-Garcia M."/>
            <person name="Camarero S."/>
            <person name="Miyauchi S."/>
            <person name="Serrano A."/>
            <person name="Linde D."/>
            <person name="Babiker R."/>
            <person name="Drula E."/>
            <person name="Ayuso-Fernandez I."/>
            <person name="Pacheco R."/>
            <person name="Padilla G."/>
            <person name="Ferreira P."/>
            <person name="Barriuso J."/>
            <person name="Kellner H."/>
            <person name="Castanera R."/>
            <person name="Alfaro M."/>
            <person name="Ramirez L."/>
            <person name="Pisabarro A.G."/>
            <person name="Kuo A."/>
            <person name="Tritt A."/>
            <person name="Lipzen A."/>
            <person name="He G."/>
            <person name="Yan M."/>
            <person name="Ng V."/>
            <person name="Cullen D."/>
            <person name="Martin F."/>
            <person name="Rosso M.-N."/>
            <person name="Henrissat B."/>
            <person name="Hibbett D."/>
            <person name="Martinez A.T."/>
            <person name="Grigoriev I.V."/>
        </authorList>
    </citation>
    <scope>NUCLEOTIDE SEQUENCE</scope>
    <source>
        <strain evidence="9">MF-IS2</strain>
    </source>
</reference>
<dbReference type="PANTHER" id="PTHR37799">
    <property type="entry name" value="37S RIBOSOMAL PROTEIN S25, MITOCHONDRIAL"/>
    <property type="match status" value="1"/>
</dbReference>